<dbReference type="STRING" id="43064.SAMN04488086_101377"/>
<evidence type="ECO:0000256" key="3">
    <source>
        <dbReference type="ARBA" id="ARBA00023163"/>
    </source>
</evidence>
<keyword evidence="1" id="KW-0805">Transcription regulation</keyword>
<keyword evidence="3" id="KW-0804">Transcription</keyword>
<dbReference type="OrthoDB" id="9796186at2"/>
<feature type="domain" description="HTH lacI-type" evidence="4">
    <location>
        <begin position="2"/>
        <end position="56"/>
    </location>
</feature>
<dbReference type="GO" id="GO:0003700">
    <property type="term" value="F:DNA-binding transcription factor activity"/>
    <property type="evidence" value="ECO:0007669"/>
    <property type="project" value="TreeGrafter"/>
</dbReference>
<gene>
    <name evidence="5" type="ORF">TPAS_1185</name>
</gene>
<evidence type="ECO:0000256" key="1">
    <source>
        <dbReference type="ARBA" id="ARBA00023015"/>
    </source>
</evidence>
<dbReference type="Gene3D" id="3.40.50.2300">
    <property type="match status" value="2"/>
</dbReference>
<organism evidence="5 6">
    <name type="scientific">Trichococcus pasteurii</name>
    <dbReference type="NCBI Taxonomy" id="43064"/>
    <lineage>
        <taxon>Bacteria</taxon>
        <taxon>Bacillati</taxon>
        <taxon>Bacillota</taxon>
        <taxon>Bacilli</taxon>
        <taxon>Lactobacillales</taxon>
        <taxon>Carnobacteriaceae</taxon>
        <taxon>Trichococcus</taxon>
    </lineage>
</organism>
<evidence type="ECO:0000256" key="2">
    <source>
        <dbReference type="ARBA" id="ARBA00023125"/>
    </source>
</evidence>
<dbReference type="PROSITE" id="PS00356">
    <property type="entry name" value="HTH_LACI_1"/>
    <property type="match status" value="1"/>
</dbReference>
<dbReference type="SMART" id="SM00354">
    <property type="entry name" value="HTH_LACI"/>
    <property type="match status" value="1"/>
</dbReference>
<dbReference type="SUPFAM" id="SSF47413">
    <property type="entry name" value="lambda repressor-like DNA-binding domains"/>
    <property type="match status" value="1"/>
</dbReference>
<dbReference type="EMBL" id="FWEY01000002">
    <property type="protein sequence ID" value="SLM51509.1"/>
    <property type="molecule type" value="Genomic_DNA"/>
</dbReference>
<dbReference type="InterPro" id="IPR028082">
    <property type="entry name" value="Peripla_BP_I"/>
</dbReference>
<evidence type="ECO:0000313" key="6">
    <source>
        <dbReference type="Proteomes" id="UP000195985"/>
    </source>
</evidence>
<dbReference type="SUPFAM" id="SSF53822">
    <property type="entry name" value="Periplasmic binding protein-like I"/>
    <property type="match status" value="1"/>
</dbReference>
<keyword evidence="6" id="KW-1185">Reference proteome</keyword>
<dbReference type="InterPro" id="IPR000843">
    <property type="entry name" value="HTH_LacI"/>
</dbReference>
<dbReference type="CDD" id="cd19975">
    <property type="entry name" value="PBP1_CcpA-like"/>
    <property type="match status" value="1"/>
</dbReference>
<dbReference type="Proteomes" id="UP000195985">
    <property type="component" value="Unassembled WGS sequence"/>
</dbReference>
<dbReference type="CDD" id="cd01392">
    <property type="entry name" value="HTH_LacI"/>
    <property type="match status" value="1"/>
</dbReference>
<dbReference type="InterPro" id="IPR010982">
    <property type="entry name" value="Lambda_DNA-bd_dom_sf"/>
</dbReference>
<name>A0A1W1IF55_9LACT</name>
<dbReference type="Gene3D" id="1.10.260.40">
    <property type="entry name" value="lambda repressor-like DNA-binding domains"/>
    <property type="match status" value="1"/>
</dbReference>
<dbReference type="PROSITE" id="PS50932">
    <property type="entry name" value="HTH_LACI_2"/>
    <property type="match status" value="1"/>
</dbReference>
<dbReference type="Pfam" id="PF00356">
    <property type="entry name" value="LacI"/>
    <property type="match status" value="1"/>
</dbReference>
<dbReference type="PANTHER" id="PTHR30146">
    <property type="entry name" value="LACI-RELATED TRANSCRIPTIONAL REPRESSOR"/>
    <property type="match status" value="1"/>
</dbReference>
<sequence>MSTILDVAEKAKVSIATVSRALNNQPGCSEETRKKVMRIAQELGYEPNEVARSLINKKTNTIGVIIPEISSLLSSEFINGIDAIAKQESSNLIVTYTKSNIVSTEENLKMLHEKRVDGIIFVSEILRKEYYDYIKRNNIPCVLLSTKSAEYASVPYVKVDDYDASYAATNYLIKMGHKKIGLISGSSADPIAGNPRIDGYKKAILENLNKVVEERQIVSGNGFGFDDGRDNFIQLMKQFPELTAIFCASDEMAIGAISAAYKLGISIPEDVSIMGYDNLKISEMSVPPLTTTAQPLVKMAEKATEILFKIINNKDSDVHSIIMPYQIIERDSVKNIK</sequence>
<dbReference type="Pfam" id="PF13377">
    <property type="entry name" value="Peripla_BP_3"/>
    <property type="match status" value="1"/>
</dbReference>
<reference evidence="6" key="1">
    <citation type="submission" date="2016-04" db="EMBL/GenBank/DDBJ databases">
        <authorList>
            <person name="Strepis N."/>
        </authorList>
    </citation>
    <scope>NUCLEOTIDE SEQUENCE [LARGE SCALE GENOMIC DNA]</scope>
</reference>
<dbReference type="AlphaFoldDB" id="A0A1W1IF55"/>
<proteinExistence type="predicted"/>
<evidence type="ECO:0000259" key="4">
    <source>
        <dbReference type="PROSITE" id="PS50932"/>
    </source>
</evidence>
<dbReference type="GO" id="GO:0000976">
    <property type="term" value="F:transcription cis-regulatory region binding"/>
    <property type="evidence" value="ECO:0007669"/>
    <property type="project" value="TreeGrafter"/>
</dbReference>
<dbReference type="InterPro" id="IPR046335">
    <property type="entry name" value="LacI/GalR-like_sensor"/>
</dbReference>
<keyword evidence="2" id="KW-0238">DNA-binding</keyword>
<dbReference type="PANTHER" id="PTHR30146:SF109">
    <property type="entry name" value="HTH-TYPE TRANSCRIPTIONAL REGULATOR GALS"/>
    <property type="match status" value="1"/>
</dbReference>
<dbReference type="RefSeq" id="WP_086942308.1">
    <property type="nucleotide sequence ID" value="NZ_FONM01000001.1"/>
</dbReference>
<accession>A0A1W1IF55</accession>
<protein>
    <submittedName>
        <fullName evidence="5">Transcription regulator hth laci</fullName>
    </submittedName>
</protein>
<evidence type="ECO:0000313" key="5">
    <source>
        <dbReference type="EMBL" id="SLM51509.1"/>
    </source>
</evidence>